<dbReference type="CDD" id="cd00093">
    <property type="entry name" value="HTH_XRE"/>
    <property type="match status" value="1"/>
</dbReference>
<protein>
    <submittedName>
        <fullName evidence="2">XRE family transcriptional regulator</fullName>
    </submittedName>
</protein>
<evidence type="ECO:0000313" key="2">
    <source>
        <dbReference type="EMBL" id="RGC14807.1"/>
    </source>
</evidence>
<dbReference type="InterPro" id="IPR010982">
    <property type="entry name" value="Lambda_DNA-bd_dom_sf"/>
</dbReference>
<dbReference type="OrthoDB" id="72638at2"/>
<reference evidence="2 3" key="1">
    <citation type="submission" date="2018-08" db="EMBL/GenBank/DDBJ databases">
        <title>A genome reference for cultivated species of the human gut microbiota.</title>
        <authorList>
            <person name="Zou Y."/>
            <person name="Xue W."/>
            <person name="Luo G."/>
        </authorList>
    </citation>
    <scope>NUCLEOTIDE SEQUENCE [LARGE SCALE GENOMIC DNA]</scope>
    <source>
        <strain evidence="2 3">OF01-2LB</strain>
    </source>
</reference>
<dbReference type="SUPFAM" id="SSF47413">
    <property type="entry name" value="lambda repressor-like DNA-binding domains"/>
    <property type="match status" value="1"/>
</dbReference>
<proteinExistence type="predicted"/>
<dbReference type="Proteomes" id="UP000260025">
    <property type="component" value="Unassembled WGS sequence"/>
</dbReference>
<dbReference type="AlphaFoldDB" id="A0A3E2VUH8"/>
<accession>A0A3E2VUH8</accession>
<dbReference type="GO" id="GO:0003677">
    <property type="term" value="F:DNA binding"/>
    <property type="evidence" value="ECO:0007669"/>
    <property type="project" value="InterPro"/>
</dbReference>
<dbReference type="Gene3D" id="1.10.260.40">
    <property type="entry name" value="lambda repressor-like DNA-binding domains"/>
    <property type="match status" value="1"/>
</dbReference>
<evidence type="ECO:0000313" key="3">
    <source>
        <dbReference type="Proteomes" id="UP000260025"/>
    </source>
</evidence>
<organism evidence="2 3">
    <name type="scientific">Clostridium innocuum</name>
    <dbReference type="NCBI Taxonomy" id="1522"/>
    <lineage>
        <taxon>Bacteria</taxon>
        <taxon>Bacillati</taxon>
        <taxon>Bacillota</taxon>
        <taxon>Clostridia</taxon>
        <taxon>Eubacteriales</taxon>
        <taxon>Clostridiaceae</taxon>
        <taxon>Clostridium</taxon>
    </lineage>
</organism>
<sequence length="41" mass="4635">MLKKYRTKSGISQSILASELGVSRNMINNLEYGRGRIISCF</sequence>
<dbReference type="PROSITE" id="PS50943">
    <property type="entry name" value="HTH_CROC1"/>
    <property type="match status" value="1"/>
</dbReference>
<dbReference type="EMBL" id="QVEV01000017">
    <property type="protein sequence ID" value="RGC14807.1"/>
    <property type="molecule type" value="Genomic_DNA"/>
</dbReference>
<dbReference type="RefSeq" id="WP_117443395.1">
    <property type="nucleotide sequence ID" value="NZ_JAJFEN010000090.1"/>
</dbReference>
<comment type="caution">
    <text evidence="2">The sequence shown here is derived from an EMBL/GenBank/DDBJ whole genome shotgun (WGS) entry which is preliminary data.</text>
</comment>
<name>A0A3E2VUH8_CLOIN</name>
<feature type="domain" description="HTH cro/C1-type" evidence="1">
    <location>
        <begin position="2"/>
        <end position="34"/>
    </location>
</feature>
<dbReference type="InterPro" id="IPR001387">
    <property type="entry name" value="Cro/C1-type_HTH"/>
</dbReference>
<dbReference type="Pfam" id="PF01381">
    <property type="entry name" value="HTH_3"/>
    <property type="match status" value="1"/>
</dbReference>
<gene>
    <name evidence="2" type="ORF">DXA38_12110</name>
</gene>
<evidence type="ECO:0000259" key="1">
    <source>
        <dbReference type="PROSITE" id="PS50943"/>
    </source>
</evidence>